<evidence type="ECO:0000256" key="3">
    <source>
        <dbReference type="ARBA" id="ARBA00023082"/>
    </source>
</evidence>
<evidence type="ECO:0000313" key="8">
    <source>
        <dbReference type="Proteomes" id="UP000435649"/>
    </source>
</evidence>
<comment type="caution">
    <text evidence="7">The sequence shown here is derived from an EMBL/GenBank/DDBJ whole genome shotgun (WGS) entry which is preliminary data.</text>
</comment>
<name>A0A844G1D1_9BACT</name>
<evidence type="ECO:0000256" key="4">
    <source>
        <dbReference type="ARBA" id="ARBA00023163"/>
    </source>
</evidence>
<dbReference type="PANTHER" id="PTHR43133:SF51">
    <property type="entry name" value="RNA POLYMERASE SIGMA FACTOR"/>
    <property type="match status" value="1"/>
</dbReference>
<dbReference type="GO" id="GO:0003677">
    <property type="term" value="F:DNA binding"/>
    <property type="evidence" value="ECO:0007669"/>
    <property type="project" value="InterPro"/>
</dbReference>
<keyword evidence="4" id="KW-0804">Transcription</keyword>
<dbReference type="InterPro" id="IPR013325">
    <property type="entry name" value="RNA_pol_sigma_r2"/>
</dbReference>
<feature type="domain" description="RNA polymerase sigma factor 70 region 4 type 2" evidence="6">
    <location>
        <begin position="113"/>
        <end position="164"/>
    </location>
</feature>
<feature type="domain" description="RNA polymerase sigma-70 region 2" evidence="5">
    <location>
        <begin position="23"/>
        <end position="89"/>
    </location>
</feature>
<gene>
    <name evidence="7" type="ORF">FYJ85_10615</name>
</gene>
<dbReference type="EMBL" id="VUNS01000010">
    <property type="protein sequence ID" value="MST97490.1"/>
    <property type="molecule type" value="Genomic_DNA"/>
</dbReference>
<dbReference type="Pfam" id="PF04542">
    <property type="entry name" value="Sigma70_r2"/>
    <property type="match status" value="1"/>
</dbReference>
<dbReference type="InterPro" id="IPR014284">
    <property type="entry name" value="RNA_pol_sigma-70_dom"/>
</dbReference>
<dbReference type="NCBIfam" id="TIGR02937">
    <property type="entry name" value="sigma70-ECF"/>
    <property type="match status" value="1"/>
</dbReference>
<dbReference type="InterPro" id="IPR007627">
    <property type="entry name" value="RNA_pol_sigma70_r2"/>
</dbReference>
<evidence type="ECO:0000256" key="2">
    <source>
        <dbReference type="ARBA" id="ARBA00023015"/>
    </source>
</evidence>
<dbReference type="AlphaFoldDB" id="A0A844G1D1"/>
<dbReference type="Pfam" id="PF08281">
    <property type="entry name" value="Sigma70_r4_2"/>
    <property type="match status" value="1"/>
</dbReference>
<dbReference type="InterPro" id="IPR013324">
    <property type="entry name" value="RNA_pol_sigma_r3/r4-like"/>
</dbReference>
<dbReference type="Gene3D" id="1.10.10.10">
    <property type="entry name" value="Winged helix-like DNA-binding domain superfamily/Winged helix DNA-binding domain"/>
    <property type="match status" value="1"/>
</dbReference>
<dbReference type="Gene3D" id="1.10.1740.10">
    <property type="match status" value="1"/>
</dbReference>
<dbReference type="RefSeq" id="WP_106052004.1">
    <property type="nucleotide sequence ID" value="NZ_CALXOB010000045.1"/>
</dbReference>
<dbReference type="GO" id="GO:0006352">
    <property type="term" value="P:DNA-templated transcription initiation"/>
    <property type="evidence" value="ECO:0007669"/>
    <property type="project" value="InterPro"/>
</dbReference>
<accession>A0A844G1D1</accession>
<dbReference type="InterPro" id="IPR013249">
    <property type="entry name" value="RNA_pol_sigma70_r4_t2"/>
</dbReference>
<protein>
    <submittedName>
        <fullName evidence="7">RNA polymerase sigma factor</fullName>
    </submittedName>
</protein>
<keyword evidence="8" id="KW-1185">Reference proteome</keyword>
<keyword evidence="3" id="KW-0731">Sigma factor</keyword>
<dbReference type="InterPro" id="IPR036388">
    <property type="entry name" value="WH-like_DNA-bd_sf"/>
</dbReference>
<evidence type="ECO:0000259" key="6">
    <source>
        <dbReference type="Pfam" id="PF08281"/>
    </source>
</evidence>
<dbReference type="SUPFAM" id="SSF88659">
    <property type="entry name" value="Sigma3 and sigma4 domains of RNA polymerase sigma factors"/>
    <property type="match status" value="1"/>
</dbReference>
<dbReference type="InterPro" id="IPR039425">
    <property type="entry name" value="RNA_pol_sigma-70-like"/>
</dbReference>
<sequence>MPKAASGRYGWRMDRESCFNECIDRNLPMLRSVAYRIVGNCADADEAIQQAMLAAWRKFDTFRGCSRMSSWIYRITVNESYNILRNRRREAEKIAQYAENADAAEEPDEDRFRRLELEIGKLPELYREAIQVGVLSGLDGADAADRLGCSANTLYQRIFKAKTLLRKAMKEVCNE</sequence>
<evidence type="ECO:0000313" key="7">
    <source>
        <dbReference type="EMBL" id="MST97490.1"/>
    </source>
</evidence>
<dbReference type="Proteomes" id="UP000435649">
    <property type="component" value="Unassembled WGS sequence"/>
</dbReference>
<comment type="similarity">
    <text evidence="1">Belongs to the sigma-70 factor family. ECF subfamily.</text>
</comment>
<proteinExistence type="inferred from homology"/>
<organism evidence="7 8">
    <name type="scientific">Victivallis lenta</name>
    <dbReference type="NCBI Taxonomy" id="2606640"/>
    <lineage>
        <taxon>Bacteria</taxon>
        <taxon>Pseudomonadati</taxon>
        <taxon>Lentisphaerota</taxon>
        <taxon>Lentisphaeria</taxon>
        <taxon>Victivallales</taxon>
        <taxon>Victivallaceae</taxon>
        <taxon>Victivallis</taxon>
    </lineage>
</organism>
<reference evidence="7 8" key="1">
    <citation type="submission" date="2019-08" db="EMBL/GenBank/DDBJ databases">
        <title>In-depth cultivation of the pig gut microbiome towards novel bacterial diversity and tailored functional studies.</title>
        <authorList>
            <person name="Wylensek D."/>
            <person name="Hitch T.C.A."/>
            <person name="Clavel T."/>
        </authorList>
    </citation>
    <scope>NUCLEOTIDE SEQUENCE [LARGE SCALE GENOMIC DNA]</scope>
    <source>
        <strain evidence="7 8">BBE-744-WT-12</strain>
    </source>
</reference>
<dbReference type="PANTHER" id="PTHR43133">
    <property type="entry name" value="RNA POLYMERASE ECF-TYPE SIGMA FACTO"/>
    <property type="match status" value="1"/>
</dbReference>
<evidence type="ECO:0000256" key="1">
    <source>
        <dbReference type="ARBA" id="ARBA00010641"/>
    </source>
</evidence>
<evidence type="ECO:0000259" key="5">
    <source>
        <dbReference type="Pfam" id="PF04542"/>
    </source>
</evidence>
<dbReference type="GO" id="GO:0016987">
    <property type="term" value="F:sigma factor activity"/>
    <property type="evidence" value="ECO:0007669"/>
    <property type="project" value="UniProtKB-KW"/>
</dbReference>
<keyword evidence="2" id="KW-0805">Transcription regulation</keyword>
<dbReference type="SUPFAM" id="SSF88946">
    <property type="entry name" value="Sigma2 domain of RNA polymerase sigma factors"/>
    <property type="match status" value="1"/>
</dbReference>